<reference evidence="3" key="1">
    <citation type="submission" date="2013-10" db="EMBL/GenBank/DDBJ databases">
        <title>Genome sequencing of Onchocerca volvulus.</title>
        <authorList>
            <person name="Cotton J."/>
            <person name="Tsai J."/>
            <person name="Stanley E."/>
            <person name="Tracey A."/>
            <person name="Holroyd N."/>
            <person name="Lustigman S."/>
            <person name="Berriman M."/>
        </authorList>
    </citation>
    <scope>NUCLEOTIDE SEQUENCE</scope>
</reference>
<accession>A0A8R1XYF6</accession>
<protein>
    <submittedName>
        <fullName evidence="2">Uncharacterized protein</fullName>
    </submittedName>
</protein>
<dbReference type="AlphaFoldDB" id="A0A8R1XYF6"/>
<name>A0A8R1XYF6_ONCVO</name>
<organism evidence="2 3">
    <name type="scientific">Onchocerca volvulus</name>
    <dbReference type="NCBI Taxonomy" id="6282"/>
    <lineage>
        <taxon>Eukaryota</taxon>
        <taxon>Metazoa</taxon>
        <taxon>Ecdysozoa</taxon>
        <taxon>Nematoda</taxon>
        <taxon>Chromadorea</taxon>
        <taxon>Rhabditida</taxon>
        <taxon>Spirurina</taxon>
        <taxon>Spiruromorpha</taxon>
        <taxon>Filarioidea</taxon>
        <taxon>Onchocercidae</taxon>
        <taxon>Onchocerca</taxon>
    </lineage>
</organism>
<keyword evidence="3" id="KW-1185">Reference proteome</keyword>
<evidence type="ECO:0000313" key="2">
    <source>
        <dbReference type="EnsemblMetazoa" id="OVOC7584.1"/>
    </source>
</evidence>
<dbReference type="OMA" id="VSFCEST"/>
<feature type="chain" id="PRO_5035768098" evidence="1">
    <location>
        <begin position="19"/>
        <end position="66"/>
    </location>
</feature>
<dbReference type="EnsemblMetazoa" id="OVOC7584.1">
    <property type="protein sequence ID" value="OVOC7584.1"/>
    <property type="gene ID" value="WBGene00244393"/>
</dbReference>
<reference evidence="2" key="2">
    <citation type="submission" date="2022-06" db="UniProtKB">
        <authorList>
            <consortium name="EnsemblMetazoa"/>
        </authorList>
    </citation>
    <scope>IDENTIFICATION</scope>
</reference>
<feature type="signal peptide" evidence="1">
    <location>
        <begin position="1"/>
        <end position="18"/>
    </location>
</feature>
<dbReference type="EMBL" id="CMVM020000222">
    <property type="status" value="NOT_ANNOTATED_CDS"/>
    <property type="molecule type" value="Genomic_DNA"/>
</dbReference>
<keyword evidence="1" id="KW-0732">Signal</keyword>
<evidence type="ECO:0000313" key="3">
    <source>
        <dbReference type="Proteomes" id="UP000024404"/>
    </source>
</evidence>
<dbReference type="Proteomes" id="UP000024404">
    <property type="component" value="Unassembled WGS sequence"/>
</dbReference>
<proteinExistence type="predicted"/>
<sequence>MFFVAIFLVASLLTISKSDHNLSMPCVNGLCPEHYTCNVTSNVCLQNHTLTPVSFCESTGESEYLT</sequence>
<evidence type="ECO:0000256" key="1">
    <source>
        <dbReference type="SAM" id="SignalP"/>
    </source>
</evidence>